<dbReference type="Gene3D" id="3.40.710.10">
    <property type="entry name" value="DD-peptidase/beta-lactamase superfamily"/>
    <property type="match status" value="1"/>
</dbReference>
<evidence type="ECO:0000313" key="4">
    <source>
        <dbReference type="Proteomes" id="UP000579153"/>
    </source>
</evidence>
<dbReference type="InterPro" id="IPR012338">
    <property type="entry name" value="Beta-lactam/transpept-like"/>
</dbReference>
<keyword evidence="4" id="KW-1185">Reference proteome</keyword>
<dbReference type="EMBL" id="JACHMB010000001">
    <property type="protein sequence ID" value="MBB5778855.1"/>
    <property type="molecule type" value="Genomic_DNA"/>
</dbReference>
<dbReference type="InterPro" id="IPR050491">
    <property type="entry name" value="AmpC-like"/>
</dbReference>
<keyword evidence="3" id="KW-0121">Carboxypeptidase</keyword>
<organism evidence="3 4">
    <name type="scientific">Nonomuraea jabiensis</name>
    <dbReference type="NCBI Taxonomy" id="882448"/>
    <lineage>
        <taxon>Bacteria</taxon>
        <taxon>Bacillati</taxon>
        <taxon>Actinomycetota</taxon>
        <taxon>Actinomycetes</taxon>
        <taxon>Streptosporangiales</taxon>
        <taxon>Streptosporangiaceae</taxon>
        <taxon>Nonomuraea</taxon>
    </lineage>
</organism>
<sequence length="439" mass="46530">MTSLRFRTVLSTVGRAGRLALATGMGAVLAAATLTAPAAARTASATGTSQDGGLDRQALRKTLDAVHEAGMYGIYSQVRDQGQTWQGASGVADVDTRRPVRPDMVHRVGSITKTFVSVAILQQVARGAIDLDAPIGRYLPDLVPGDRGQRITVRMLLNHTSHIGDYIAPAFPSLLEGSGKSLDDNRFRTFTPKELAGLGLAAAPTGEPGATPGSYSNTNYILAGLLLEKVTGTDAERYVTRNVIRKAGLRHTSFPRTPVIPGPHSKAYESLYGLIDPPRDYSVYNMSWGGTAGAIVSTMDDLNRFYRALLRGELVGAAQLAEMQKTVPVLAGGGLIDYGLGIYSVDAPCGRFWGHSGGVFGMSTESLSSPDGNRQLSYGVNRTKYQQIDENGQIVPSPIDYAIGAHGLLALCGTTPAQARTSQLPLIPLPLDVPPATIK</sequence>
<keyword evidence="3" id="KW-0378">Hydrolase</keyword>
<dbReference type="PANTHER" id="PTHR46825">
    <property type="entry name" value="D-ALANYL-D-ALANINE-CARBOXYPEPTIDASE/ENDOPEPTIDASE AMPH"/>
    <property type="match status" value="1"/>
</dbReference>
<dbReference type="InterPro" id="IPR001466">
    <property type="entry name" value="Beta-lactam-related"/>
</dbReference>
<feature type="domain" description="Beta-lactamase-related" evidence="2">
    <location>
        <begin position="67"/>
        <end position="361"/>
    </location>
</feature>
<dbReference type="Pfam" id="PF00144">
    <property type="entry name" value="Beta-lactamase"/>
    <property type="match status" value="1"/>
</dbReference>
<dbReference type="SUPFAM" id="SSF56601">
    <property type="entry name" value="beta-lactamase/transpeptidase-like"/>
    <property type="match status" value="1"/>
</dbReference>
<evidence type="ECO:0000256" key="1">
    <source>
        <dbReference type="SAM" id="SignalP"/>
    </source>
</evidence>
<evidence type="ECO:0000313" key="3">
    <source>
        <dbReference type="EMBL" id="MBB5778855.1"/>
    </source>
</evidence>
<keyword evidence="3" id="KW-0645">Protease</keyword>
<dbReference type="PANTHER" id="PTHR46825:SF7">
    <property type="entry name" value="D-ALANYL-D-ALANINE CARBOXYPEPTIDASE"/>
    <property type="match status" value="1"/>
</dbReference>
<dbReference type="Proteomes" id="UP000579153">
    <property type="component" value="Unassembled WGS sequence"/>
</dbReference>
<feature type="signal peptide" evidence="1">
    <location>
        <begin position="1"/>
        <end position="30"/>
    </location>
</feature>
<dbReference type="GO" id="GO:0009002">
    <property type="term" value="F:serine-type D-Ala-D-Ala carboxypeptidase activity"/>
    <property type="evidence" value="ECO:0007669"/>
    <property type="project" value="UniProtKB-EC"/>
</dbReference>
<keyword evidence="1" id="KW-0732">Signal</keyword>
<protein>
    <submittedName>
        <fullName evidence="3">D-alanyl-D-alanine carboxypeptidase</fullName>
        <ecNumber evidence="3">3.4.16.4</ecNumber>
    </submittedName>
</protein>
<name>A0A7W9LCL0_9ACTN</name>
<comment type="caution">
    <text evidence="3">The sequence shown here is derived from an EMBL/GenBank/DDBJ whole genome shotgun (WGS) entry which is preliminary data.</text>
</comment>
<proteinExistence type="predicted"/>
<dbReference type="RefSeq" id="WP_246554902.1">
    <property type="nucleotide sequence ID" value="NZ_JACHMB010000001.1"/>
</dbReference>
<feature type="chain" id="PRO_5038338409" evidence="1">
    <location>
        <begin position="31"/>
        <end position="439"/>
    </location>
</feature>
<dbReference type="EC" id="3.4.16.4" evidence="3"/>
<gene>
    <name evidence="3" type="ORF">HD596_005611</name>
</gene>
<reference evidence="3 4" key="1">
    <citation type="submission" date="2020-08" db="EMBL/GenBank/DDBJ databases">
        <title>Sequencing the genomes of 1000 actinobacteria strains.</title>
        <authorList>
            <person name="Klenk H.-P."/>
        </authorList>
    </citation>
    <scope>NUCLEOTIDE SEQUENCE [LARGE SCALE GENOMIC DNA]</scope>
    <source>
        <strain evidence="3 4">DSM 45507</strain>
    </source>
</reference>
<accession>A0A7W9LCL0</accession>
<evidence type="ECO:0000259" key="2">
    <source>
        <dbReference type="Pfam" id="PF00144"/>
    </source>
</evidence>
<dbReference type="AlphaFoldDB" id="A0A7W9LCL0"/>